<accession>A0A0K1QHU2</accession>
<dbReference type="RefSeq" id="WP_017340956.1">
    <property type="nucleotide sequence ID" value="NZ_CP010945.1"/>
</dbReference>
<dbReference type="AlphaFoldDB" id="A0A0K1QHU2"/>
<dbReference type="InterPro" id="IPR022037">
    <property type="entry name" value="DUF3606"/>
</dbReference>
<gene>
    <name evidence="1" type="ORF">B723_01045</name>
</gene>
<organism evidence="1 2">
    <name type="scientific">Pseudomonas fluorescens NCIMB 11764</name>
    <dbReference type="NCBI Taxonomy" id="1221522"/>
    <lineage>
        <taxon>Bacteria</taxon>
        <taxon>Pseudomonadati</taxon>
        <taxon>Pseudomonadota</taxon>
        <taxon>Gammaproteobacteria</taxon>
        <taxon>Pseudomonadales</taxon>
        <taxon>Pseudomonadaceae</taxon>
        <taxon>Pseudomonas</taxon>
    </lineage>
</organism>
<protein>
    <recommendedName>
        <fullName evidence="3">DUF3606 domain-containing protein</fullName>
    </recommendedName>
</protein>
<evidence type="ECO:0008006" key="3">
    <source>
        <dbReference type="Google" id="ProtNLM"/>
    </source>
</evidence>
<reference evidence="1 2" key="1">
    <citation type="journal article" date="2012" name="J. Bacteriol.">
        <title>Draft genome sequence of the cyanide-utilizing bacterium Pseudomonas fluorescens strain NCIMB 11764.</title>
        <authorList>
            <person name="Vilo C.A."/>
            <person name="Benedik M.J."/>
            <person name="Kunz D.A."/>
            <person name="Dong Q."/>
        </authorList>
    </citation>
    <scope>NUCLEOTIDE SEQUENCE [LARGE SCALE GENOMIC DNA]</scope>
    <source>
        <strain evidence="1 2">NCIMB 11764</strain>
    </source>
</reference>
<dbReference type="EMBL" id="CP010945">
    <property type="protein sequence ID" value="AKV05040.1"/>
    <property type="molecule type" value="Genomic_DNA"/>
</dbReference>
<dbReference type="Proteomes" id="UP000017175">
    <property type="component" value="Chromosome"/>
</dbReference>
<evidence type="ECO:0000313" key="1">
    <source>
        <dbReference type="EMBL" id="AKV05040.1"/>
    </source>
</evidence>
<name>A0A0K1QHU2_PSEFL</name>
<dbReference type="OrthoDB" id="7030114at2"/>
<dbReference type="Pfam" id="PF12244">
    <property type="entry name" value="DUF3606"/>
    <property type="match status" value="1"/>
</dbReference>
<evidence type="ECO:0000313" key="2">
    <source>
        <dbReference type="Proteomes" id="UP000017175"/>
    </source>
</evidence>
<sequence length="60" mass="6652">MKKPKDTSGNNAIIINVTDSTELKYWAKKFGCSRDEIRLAVKEAGDSLAAVERHLALIMC</sequence>
<proteinExistence type="predicted"/>